<dbReference type="EMBL" id="GITU01006533">
    <property type="protein sequence ID" value="MBC1175236.1"/>
    <property type="molecule type" value="Transcribed_RNA"/>
</dbReference>
<sequence length="241" mass="25962">MKSCVALGVLALICGSQAASSALFPSILTGRATITPAADDPKAVCGADYGNKCLDCYNMLTCLGPNLEPAQTACPADRKYCDRTNKVCVAEQPPEADCLEPPKSKFACSSPNGFFPHPTNCSQYFECYNGEAINLECPPGYVWTTNGMGCKQRKVTADCGTITCKTGVIQVPLSNNATYYGICNQPSSLEGIVVVKCKGRLTFTGESCNFVCTTEGMFVDDENPAFYYECYKSGTKTLWKH</sequence>
<dbReference type="InterPro" id="IPR036508">
    <property type="entry name" value="Chitin-bd_dom_sf"/>
</dbReference>
<proteinExistence type="predicted"/>
<dbReference type="SUPFAM" id="SSF57625">
    <property type="entry name" value="Invertebrate chitin-binding proteins"/>
    <property type="match status" value="1"/>
</dbReference>
<name>A0A1B0GHK8_LUTLO</name>
<organism evidence="4 5">
    <name type="scientific">Lutzomyia longipalpis</name>
    <name type="common">Sand fly</name>
    <dbReference type="NCBI Taxonomy" id="7200"/>
    <lineage>
        <taxon>Eukaryota</taxon>
        <taxon>Metazoa</taxon>
        <taxon>Ecdysozoa</taxon>
        <taxon>Arthropoda</taxon>
        <taxon>Hexapoda</taxon>
        <taxon>Insecta</taxon>
        <taxon>Pterygota</taxon>
        <taxon>Neoptera</taxon>
        <taxon>Endopterygota</taxon>
        <taxon>Diptera</taxon>
        <taxon>Nematocera</taxon>
        <taxon>Psychodoidea</taxon>
        <taxon>Psychodidae</taxon>
        <taxon>Lutzomyia</taxon>
        <taxon>Lutzomyia</taxon>
    </lineage>
</organism>
<evidence type="ECO:0000256" key="1">
    <source>
        <dbReference type="SAM" id="SignalP"/>
    </source>
</evidence>
<reference evidence="4" key="3">
    <citation type="submission" date="2020-05" db="UniProtKB">
        <authorList>
            <consortium name="EnsemblMetazoa"/>
        </authorList>
    </citation>
    <scope>IDENTIFICATION</scope>
    <source>
        <strain evidence="4">Jacobina</strain>
    </source>
</reference>
<accession>A0A1B0GHK8</accession>
<dbReference type="PROSITE" id="PS50940">
    <property type="entry name" value="CHIT_BIND_II"/>
    <property type="match status" value="1"/>
</dbReference>
<evidence type="ECO:0000313" key="3">
    <source>
        <dbReference type="EMBL" id="MBC1175236.1"/>
    </source>
</evidence>
<dbReference type="InterPro" id="IPR002557">
    <property type="entry name" value="Chitin-bd_dom"/>
</dbReference>
<dbReference type="Gene3D" id="2.170.140.10">
    <property type="entry name" value="Chitin binding domain"/>
    <property type="match status" value="1"/>
</dbReference>
<dbReference type="VEuPathDB" id="VectorBase:LLONM1_003892"/>
<evidence type="ECO:0000313" key="5">
    <source>
        <dbReference type="Proteomes" id="UP000092461"/>
    </source>
</evidence>
<dbReference type="Pfam" id="PF01607">
    <property type="entry name" value="CBM_14"/>
    <property type="match status" value="1"/>
</dbReference>
<dbReference type="VEuPathDB" id="VectorBase:LLOJ001523"/>
<keyword evidence="1" id="KW-0732">Signal</keyword>
<dbReference type="Proteomes" id="UP000092461">
    <property type="component" value="Unassembled WGS sequence"/>
</dbReference>
<feature type="chain" id="PRO_5044555619" evidence="1">
    <location>
        <begin position="19"/>
        <end position="241"/>
    </location>
</feature>
<reference evidence="3" key="2">
    <citation type="journal article" date="2020" name="BMC">
        <title>Leishmania infection induces a limited differential gene expression in the sand fly midgut.</title>
        <authorList>
            <person name="Coutinho-Abreu I.V."/>
            <person name="Serafim T.D."/>
            <person name="Meneses C."/>
            <person name="Kamhawi S."/>
            <person name="Oliveira F."/>
            <person name="Valenzuela J.G."/>
        </authorList>
    </citation>
    <scope>NUCLEOTIDE SEQUENCE</scope>
    <source>
        <strain evidence="3">Jacobina</strain>
        <tissue evidence="3">Midgut</tissue>
    </source>
</reference>
<dbReference type="AlphaFoldDB" id="A0A1B0GHK8"/>
<keyword evidence="5" id="KW-1185">Reference proteome</keyword>
<protein>
    <submittedName>
        <fullName evidence="3">Putative peritrophin-like protein</fullName>
    </submittedName>
</protein>
<evidence type="ECO:0000313" key="4">
    <source>
        <dbReference type="EnsemblMetazoa" id="LLOJ001523-PA"/>
    </source>
</evidence>
<dbReference type="EMBL" id="AJWK01005283">
    <property type="status" value="NOT_ANNOTATED_CDS"/>
    <property type="molecule type" value="Genomic_DNA"/>
</dbReference>
<evidence type="ECO:0000259" key="2">
    <source>
        <dbReference type="PROSITE" id="PS50940"/>
    </source>
</evidence>
<dbReference type="GO" id="GO:0008061">
    <property type="term" value="F:chitin binding"/>
    <property type="evidence" value="ECO:0007669"/>
    <property type="project" value="InterPro"/>
</dbReference>
<feature type="domain" description="Chitin-binding type-2" evidence="2">
    <location>
        <begin position="105"/>
        <end position="161"/>
    </location>
</feature>
<dbReference type="SMART" id="SM00494">
    <property type="entry name" value="ChtBD2"/>
    <property type="match status" value="1"/>
</dbReference>
<dbReference type="EnsemblMetazoa" id="LLOJ001523-RA">
    <property type="protein sequence ID" value="LLOJ001523-PA"/>
    <property type="gene ID" value="LLOJ001523"/>
</dbReference>
<feature type="signal peptide" evidence="1">
    <location>
        <begin position="1"/>
        <end position="18"/>
    </location>
</feature>
<reference evidence="5" key="1">
    <citation type="submission" date="2012-05" db="EMBL/GenBank/DDBJ databases">
        <title>Whole Genome Assembly of Lutzomyia longipalpis.</title>
        <authorList>
            <person name="Richards S."/>
            <person name="Qu C."/>
            <person name="Dillon R."/>
            <person name="Worley K."/>
            <person name="Scherer S."/>
            <person name="Batterton M."/>
            <person name="Taylor A."/>
            <person name="Hawes A."/>
            <person name="Hernandez B."/>
            <person name="Kovar C."/>
            <person name="Mandapat C."/>
            <person name="Pham C."/>
            <person name="Qu C."/>
            <person name="Jing C."/>
            <person name="Bess C."/>
            <person name="Bandaranaike D."/>
            <person name="Ngo D."/>
            <person name="Ongeri F."/>
            <person name="Arias F."/>
            <person name="Lara F."/>
            <person name="Weissenberger G."/>
            <person name="Kamau G."/>
            <person name="Han H."/>
            <person name="Shen H."/>
            <person name="Dinh H."/>
            <person name="Khalil I."/>
            <person name="Jones J."/>
            <person name="Shafer J."/>
            <person name="Jayaseelan J."/>
            <person name="Quiroz J."/>
            <person name="Blankenburg K."/>
            <person name="Nguyen L."/>
            <person name="Jackson L."/>
            <person name="Francisco L."/>
            <person name="Tang L.-Y."/>
            <person name="Pu L.-L."/>
            <person name="Perales L."/>
            <person name="Lorensuhewa L."/>
            <person name="Munidasa M."/>
            <person name="Coyle M."/>
            <person name="Taylor M."/>
            <person name="Puazo M."/>
            <person name="Firestine M."/>
            <person name="Scheel M."/>
            <person name="Javaid M."/>
            <person name="Wang M."/>
            <person name="Li M."/>
            <person name="Tabassum N."/>
            <person name="Saada N."/>
            <person name="Osuji N."/>
            <person name="Aqrawi P."/>
            <person name="Fu Q."/>
            <person name="Thornton R."/>
            <person name="Raj R."/>
            <person name="Goodspeed R."/>
            <person name="Mata R."/>
            <person name="Najjar R."/>
            <person name="Gubbala S."/>
            <person name="Lee S."/>
            <person name="Denson S."/>
            <person name="Patil S."/>
            <person name="Macmil S."/>
            <person name="Qi S."/>
            <person name="Matskevitch T."/>
            <person name="Palculict T."/>
            <person name="Mathew T."/>
            <person name="Vee V."/>
            <person name="Velamala V."/>
            <person name="Korchina V."/>
            <person name="Cai W."/>
            <person name="Liu W."/>
            <person name="Dai W."/>
            <person name="Zou X."/>
            <person name="Zhu Y."/>
            <person name="Zhang Y."/>
            <person name="Wu Y.-Q."/>
            <person name="Xin Y."/>
            <person name="Nazarath L."/>
            <person name="Kovar C."/>
            <person name="Han Y."/>
            <person name="Muzny D."/>
            <person name="Gibbs R."/>
        </authorList>
    </citation>
    <scope>NUCLEOTIDE SEQUENCE [LARGE SCALE GENOMIC DNA]</scope>
    <source>
        <strain evidence="5">Jacobina</strain>
    </source>
</reference>
<dbReference type="GO" id="GO:0005576">
    <property type="term" value="C:extracellular region"/>
    <property type="evidence" value="ECO:0007669"/>
    <property type="project" value="InterPro"/>
</dbReference>